<protein>
    <recommendedName>
        <fullName evidence="5">Centrosomin N-terminal motif 1 domain-containing protein</fullName>
    </recommendedName>
</protein>
<evidence type="ECO:0000256" key="2">
    <source>
        <dbReference type="ARBA" id="ARBA00022490"/>
    </source>
</evidence>
<feature type="compositionally biased region" description="Low complexity" evidence="4">
    <location>
        <begin position="49"/>
        <end position="60"/>
    </location>
</feature>
<name>A0A9P7BQY8_RHIOR</name>
<organism evidence="6 7">
    <name type="scientific">Rhizopus oryzae</name>
    <name type="common">Mucormycosis agent</name>
    <name type="synonym">Rhizopus arrhizus var. delemar</name>
    <dbReference type="NCBI Taxonomy" id="64495"/>
    <lineage>
        <taxon>Eukaryota</taxon>
        <taxon>Fungi</taxon>
        <taxon>Fungi incertae sedis</taxon>
        <taxon>Mucoromycota</taxon>
        <taxon>Mucoromycotina</taxon>
        <taxon>Mucoromycetes</taxon>
        <taxon>Mucorales</taxon>
        <taxon>Mucorineae</taxon>
        <taxon>Rhizopodaceae</taxon>
        <taxon>Rhizopus</taxon>
    </lineage>
</organism>
<reference evidence="6" key="1">
    <citation type="journal article" date="2020" name="Microb. Genom.">
        <title>Genetic diversity of clinical and environmental Mucorales isolates obtained from an investigation of mucormycosis cases among solid organ transplant recipients.</title>
        <authorList>
            <person name="Nguyen M.H."/>
            <person name="Kaul D."/>
            <person name="Muto C."/>
            <person name="Cheng S.J."/>
            <person name="Richter R.A."/>
            <person name="Bruno V.M."/>
            <person name="Liu G."/>
            <person name="Beyhan S."/>
            <person name="Sundermann A.J."/>
            <person name="Mounaud S."/>
            <person name="Pasculle A.W."/>
            <person name="Nierman W.C."/>
            <person name="Driscoll E."/>
            <person name="Cumbie R."/>
            <person name="Clancy C.J."/>
            <person name="Dupont C.L."/>
        </authorList>
    </citation>
    <scope>NUCLEOTIDE SEQUENCE</scope>
    <source>
        <strain evidence="6">GL11</strain>
    </source>
</reference>
<feature type="region of interest" description="Disordered" evidence="4">
    <location>
        <begin position="27"/>
        <end position="62"/>
    </location>
</feature>
<evidence type="ECO:0000256" key="4">
    <source>
        <dbReference type="SAM" id="MobiDB-lite"/>
    </source>
</evidence>
<keyword evidence="7" id="KW-1185">Reference proteome</keyword>
<evidence type="ECO:0000256" key="3">
    <source>
        <dbReference type="SAM" id="Coils"/>
    </source>
</evidence>
<feature type="compositionally biased region" description="Polar residues" evidence="4">
    <location>
        <begin position="27"/>
        <end position="38"/>
    </location>
</feature>
<comment type="subcellular location">
    <subcellularLocation>
        <location evidence="1">Cytoplasm</location>
    </subcellularLocation>
</comment>
<evidence type="ECO:0000313" key="7">
    <source>
        <dbReference type="Proteomes" id="UP000716291"/>
    </source>
</evidence>
<dbReference type="InterPro" id="IPR012943">
    <property type="entry name" value="Cnn_1N"/>
</dbReference>
<comment type="caution">
    <text evidence="6">The sequence shown here is derived from an EMBL/GenBank/DDBJ whole genome shotgun (WGS) entry which is preliminary data.</text>
</comment>
<dbReference type="Proteomes" id="UP000716291">
    <property type="component" value="Unassembled WGS sequence"/>
</dbReference>
<feature type="coiled-coil region" evidence="3">
    <location>
        <begin position="128"/>
        <end position="376"/>
    </location>
</feature>
<dbReference type="EMBL" id="JAANQT010001003">
    <property type="protein sequence ID" value="KAG1307120.1"/>
    <property type="molecule type" value="Genomic_DNA"/>
</dbReference>
<feature type="coiled-coil region" evidence="3">
    <location>
        <begin position="434"/>
        <end position="581"/>
    </location>
</feature>
<dbReference type="GO" id="GO:0005815">
    <property type="term" value="C:microtubule organizing center"/>
    <property type="evidence" value="ECO:0007669"/>
    <property type="project" value="InterPro"/>
</dbReference>
<evidence type="ECO:0000256" key="1">
    <source>
        <dbReference type="ARBA" id="ARBA00004496"/>
    </source>
</evidence>
<dbReference type="AlphaFoldDB" id="A0A9P7BQY8"/>
<evidence type="ECO:0000259" key="5">
    <source>
        <dbReference type="Pfam" id="PF07989"/>
    </source>
</evidence>
<keyword evidence="3" id="KW-0175">Coiled coil</keyword>
<keyword evidence="2" id="KW-0963">Cytoplasm</keyword>
<dbReference type="Pfam" id="PF07989">
    <property type="entry name" value="Cnn_1N"/>
    <property type="match status" value="1"/>
</dbReference>
<feature type="domain" description="Centrosomin N-terminal motif 1" evidence="5">
    <location>
        <begin position="92"/>
        <end position="164"/>
    </location>
</feature>
<gene>
    <name evidence="6" type="ORF">G6F64_007064</name>
</gene>
<proteinExistence type="predicted"/>
<sequence length="732" mass="85837">MEDDIFSTTNVSLLDEMESPRQTEIVPSSYTKNSILDSNSHKSNKNDINHINNSGSSNSSEQWNVVEAPLESLAEVVHKEKTTKSASFSVPLKHQENTVDILKKDNFDLRLKIYFLEIRLHDLSPTNLENALKENVDLKVTVQRLTKELKKYKKMILELNAALEIVNKPCPKQHGMTQAEKDELKAAVSEVEKYHEENDKLSKMVADISAENVRLRAALRSAKSEHEETDIYRKYRQAQITIQEQQQQIQALKAKPKSNSPRLYKDDYSLLNKIKELENELKGQRLENNAVMNELEQKKKQIKDLQNEINEYNKNLHDTKQRLKDKMEECQSLCKESGTSVRSISDETVEQLKKENRLLVSELQSREQEIAALEDEVIKLLSYCEGNGANDPIDNQEQDERVMSLEAMVQERDEKISMLNDDLKNIDKTHYEDIEALEEHISKLQQKIEENNKNKKDLMIELKESLEKADQVQKECEDKLNKQFNELAVAIREREVRIATLEGEHEAIIDTMQREKELLQEEIEELSQKLELVLQEMEEKEYCIQELKAMTDQKNSNDSEMLDLKEQLQKLSKNDEHWKEKVFALEYRLKDQLAAYRSLKHKWTMTSEKNEKLNKLLVQSRKDAESNLKPNKAEQILQRLSYELRQELEDKSRECDQAKIRLTEFQILYNEQVEMNRDLAKQLQRRENMLSHSLSTFDTLKEHKEFMENILYEQATGTHSFRERSELSVMKY</sequence>
<evidence type="ECO:0000313" key="6">
    <source>
        <dbReference type="EMBL" id="KAG1307120.1"/>
    </source>
</evidence>
<accession>A0A9P7BQY8</accession>
<dbReference type="GO" id="GO:0005737">
    <property type="term" value="C:cytoplasm"/>
    <property type="evidence" value="ECO:0007669"/>
    <property type="project" value="UniProtKB-SubCell"/>
</dbReference>